<proteinExistence type="predicted"/>
<dbReference type="HOGENOM" id="CLU_1026673_0_0_1"/>
<sequence>MALPASKNATLPRHRRPHQRFWRLFHNIPLLGLPLRSLPVHNVSPPSQVTALLEGLKLEPTKRFRFLDLPPEIRNIIYQIHLETRDPCRVYTGNTERPQAGVNLLRCCKQINREATHYVNHKRWWIIGDPKLIEFELLWLSLHGPTNDPVLFRDRKYFVHREKSTLENIVNLSITIHVRSYHVCLSGGPQRLSYLAMMKRLKHLQICFHLGGCSGHAFKGSKLHYSLWNWIDSSIPKYDGQVVIRRLRAFHTHDSDLSPAFQCKLMEGQKV</sequence>
<dbReference type="InterPro" id="IPR038883">
    <property type="entry name" value="AN11006-like"/>
</dbReference>
<organism evidence="1 2">
    <name type="scientific">Aureobasidium pullulans EXF-150</name>
    <dbReference type="NCBI Taxonomy" id="1043002"/>
    <lineage>
        <taxon>Eukaryota</taxon>
        <taxon>Fungi</taxon>
        <taxon>Dikarya</taxon>
        <taxon>Ascomycota</taxon>
        <taxon>Pezizomycotina</taxon>
        <taxon>Dothideomycetes</taxon>
        <taxon>Dothideomycetidae</taxon>
        <taxon>Dothideales</taxon>
        <taxon>Saccotheciaceae</taxon>
        <taxon>Aureobasidium</taxon>
    </lineage>
</organism>
<dbReference type="EMBL" id="KL584975">
    <property type="protein sequence ID" value="KEQ88872.1"/>
    <property type="molecule type" value="Genomic_DNA"/>
</dbReference>
<evidence type="ECO:0008006" key="3">
    <source>
        <dbReference type="Google" id="ProtNLM"/>
    </source>
</evidence>
<protein>
    <recommendedName>
        <fullName evidence="3">F-box domain-containing protein</fullName>
    </recommendedName>
</protein>
<dbReference type="PANTHER" id="PTHR42085:SF1">
    <property type="entry name" value="F-BOX DOMAIN-CONTAINING PROTEIN"/>
    <property type="match status" value="1"/>
</dbReference>
<dbReference type="RefSeq" id="XP_029765059.1">
    <property type="nucleotide sequence ID" value="XM_029904752.1"/>
</dbReference>
<accession>A0A074Y3T8</accession>
<gene>
    <name evidence="1" type="ORF">M438DRAFT_342415</name>
</gene>
<dbReference type="PANTHER" id="PTHR42085">
    <property type="entry name" value="F-BOX DOMAIN-CONTAINING PROTEIN"/>
    <property type="match status" value="1"/>
</dbReference>
<dbReference type="GeneID" id="40747058"/>
<evidence type="ECO:0000313" key="2">
    <source>
        <dbReference type="Proteomes" id="UP000030706"/>
    </source>
</evidence>
<evidence type="ECO:0000313" key="1">
    <source>
        <dbReference type="EMBL" id="KEQ88872.1"/>
    </source>
</evidence>
<name>A0A074Y3T8_AURPU</name>
<dbReference type="OrthoDB" id="5314997at2759"/>
<dbReference type="AlphaFoldDB" id="A0A074Y3T8"/>
<dbReference type="Proteomes" id="UP000030706">
    <property type="component" value="Unassembled WGS sequence"/>
</dbReference>
<reference evidence="1 2" key="1">
    <citation type="journal article" date="2014" name="BMC Genomics">
        <title>Genome sequencing of four Aureobasidium pullulans varieties: biotechnological potential, stress tolerance, and description of new species.</title>
        <authorList>
            <person name="Gostin Ar C."/>
            <person name="Ohm R.A."/>
            <person name="Kogej T."/>
            <person name="Sonjak S."/>
            <person name="Turk M."/>
            <person name="Zajc J."/>
            <person name="Zalar P."/>
            <person name="Grube M."/>
            <person name="Sun H."/>
            <person name="Han J."/>
            <person name="Sharma A."/>
            <person name="Chiniquy J."/>
            <person name="Ngan C.Y."/>
            <person name="Lipzen A."/>
            <person name="Barry K."/>
            <person name="Grigoriev I.V."/>
            <person name="Gunde-Cimerman N."/>
        </authorList>
    </citation>
    <scope>NUCLEOTIDE SEQUENCE [LARGE SCALE GENOMIC DNA]</scope>
    <source>
        <strain evidence="1 2">EXF-150</strain>
    </source>
</reference>
<keyword evidence="2" id="KW-1185">Reference proteome</keyword>